<reference evidence="3" key="1">
    <citation type="journal article" date="2014" name="Int. J. Syst. Evol. Microbiol.">
        <title>Complete genome sequence of Corynebacterium casei LMG S-19264T (=DSM 44701T), isolated from a smear-ripened cheese.</title>
        <authorList>
            <consortium name="US DOE Joint Genome Institute (JGI-PGF)"/>
            <person name="Walter F."/>
            <person name="Albersmeier A."/>
            <person name="Kalinowski J."/>
            <person name="Ruckert C."/>
        </authorList>
    </citation>
    <scope>NUCLEOTIDE SEQUENCE</scope>
    <source>
        <strain evidence="3">CCM 7897</strain>
    </source>
</reference>
<accession>A0A917BL46</accession>
<dbReference type="RefSeq" id="WP_188574951.1">
    <property type="nucleotide sequence ID" value="NZ_BMCT01000001.1"/>
</dbReference>
<feature type="region of interest" description="Disordered" evidence="1">
    <location>
        <begin position="33"/>
        <end position="72"/>
    </location>
</feature>
<evidence type="ECO:0000313" key="4">
    <source>
        <dbReference type="Proteomes" id="UP000606044"/>
    </source>
</evidence>
<protein>
    <recommendedName>
        <fullName evidence="5">TonB C-terminal domain-containing protein</fullName>
    </recommendedName>
</protein>
<proteinExistence type="predicted"/>
<feature type="signal peptide" evidence="2">
    <location>
        <begin position="1"/>
        <end position="19"/>
    </location>
</feature>
<evidence type="ECO:0000256" key="2">
    <source>
        <dbReference type="SAM" id="SignalP"/>
    </source>
</evidence>
<keyword evidence="2" id="KW-0732">Signal</keyword>
<gene>
    <name evidence="3" type="ORF">GCM10007301_04190</name>
</gene>
<sequence length="175" mass="18561">MLLACAGARAASAANPAPAAQLAAPVRLASIGTLPDEDAAPPRMPVPTTPRLQPKTPPTPERSAERPVAPKGPLDNWKMFDAHFEACLEPVAGPEEATLTLRFAVDAKGRLRGKPQATYSKLPGGPEEQRAFVIEALNSLAGCLPLDVTPRFGPIVAQRPLILRFLAPQPKQRGI</sequence>
<keyword evidence="4" id="KW-1185">Reference proteome</keyword>
<comment type="caution">
    <text evidence="3">The sequence shown here is derived from an EMBL/GenBank/DDBJ whole genome shotgun (WGS) entry which is preliminary data.</text>
</comment>
<dbReference type="Proteomes" id="UP000606044">
    <property type="component" value="Unassembled WGS sequence"/>
</dbReference>
<reference evidence="3" key="2">
    <citation type="submission" date="2020-09" db="EMBL/GenBank/DDBJ databases">
        <authorList>
            <person name="Sun Q."/>
            <person name="Sedlacek I."/>
        </authorList>
    </citation>
    <scope>NUCLEOTIDE SEQUENCE</scope>
    <source>
        <strain evidence="3">CCM 7897</strain>
    </source>
</reference>
<evidence type="ECO:0000256" key="1">
    <source>
        <dbReference type="SAM" id="MobiDB-lite"/>
    </source>
</evidence>
<evidence type="ECO:0000313" key="3">
    <source>
        <dbReference type="EMBL" id="GGF48050.1"/>
    </source>
</evidence>
<feature type="chain" id="PRO_5037769459" description="TonB C-terminal domain-containing protein" evidence="2">
    <location>
        <begin position="20"/>
        <end position="175"/>
    </location>
</feature>
<dbReference type="AlphaFoldDB" id="A0A917BL46"/>
<evidence type="ECO:0008006" key="5">
    <source>
        <dbReference type="Google" id="ProtNLM"/>
    </source>
</evidence>
<name>A0A917BL46_9HYPH</name>
<organism evidence="3 4">
    <name type="scientific">Azorhizobium oxalatiphilum</name>
    <dbReference type="NCBI Taxonomy" id="980631"/>
    <lineage>
        <taxon>Bacteria</taxon>
        <taxon>Pseudomonadati</taxon>
        <taxon>Pseudomonadota</taxon>
        <taxon>Alphaproteobacteria</taxon>
        <taxon>Hyphomicrobiales</taxon>
        <taxon>Xanthobacteraceae</taxon>
        <taxon>Azorhizobium</taxon>
    </lineage>
</organism>
<dbReference type="EMBL" id="BMCT01000001">
    <property type="protein sequence ID" value="GGF48050.1"/>
    <property type="molecule type" value="Genomic_DNA"/>
</dbReference>